<evidence type="ECO:0000256" key="2">
    <source>
        <dbReference type="ARBA" id="ARBA00007656"/>
    </source>
</evidence>
<keyword evidence="11" id="KW-1185">Reference proteome</keyword>
<accession>A0A9X1RUR2</accession>
<dbReference type="PRINTS" id="PR00833">
    <property type="entry name" value="POAALLERGEN"/>
</dbReference>
<dbReference type="GO" id="GO:0003755">
    <property type="term" value="F:peptidyl-prolyl cis-trans isomerase activity"/>
    <property type="evidence" value="ECO:0007669"/>
    <property type="project" value="UniProtKB-KW"/>
</dbReference>
<dbReference type="RefSeq" id="WP_238466055.1">
    <property type="nucleotide sequence ID" value="NZ_JAKLJA010000022.1"/>
</dbReference>
<feature type="domain" description="PpiC" evidence="9">
    <location>
        <begin position="159"/>
        <end position="274"/>
    </location>
</feature>
<evidence type="ECO:0000313" key="11">
    <source>
        <dbReference type="Proteomes" id="UP001139308"/>
    </source>
</evidence>
<evidence type="ECO:0000259" key="9">
    <source>
        <dbReference type="PROSITE" id="PS50198"/>
    </source>
</evidence>
<dbReference type="PROSITE" id="PS50198">
    <property type="entry name" value="PPIC_PPIASE_2"/>
    <property type="match status" value="1"/>
</dbReference>
<evidence type="ECO:0000256" key="3">
    <source>
        <dbReference type="ARBA" id="ARBA00013194"/>
    </source>
</evidence>
<reference evidence="10" key="1">
    <citation type="submission" date="2022-01" db="EMBL/GenBank/DDBJ databases">
        <title>Genome sequence and assembly of Parabukholderia sp. RG36.</title>
        <authorList>
            <person name="Chhetri G."/>
        </authorList>
    </citation>
    <scope>NUCLEOTIDE SEQUENCE</scope>
    <source>
        <strain evidence="10">RG36</strain>
    </source>
</reference>
<evidence type="ECO:0000256" key="1">
    <source>
        <dbReference type="ARBA" id="ARBA00000971"/>
    </source>
</evidence>
<comment type="catalytic activity">
    <reaction evidence="1">
        <text>[protein]-peptidylproline (omega=180) = [protein]-peptidylproline (omega=0)</text>
        <dbReference type="Rhea" id="RHEA:16237"/>
        <dbReference type="Rhea" id="RHEA-COMP:10747"/>
        <dbReference type="Rhea" id="RHEA-COMP:10748"/>
        <dbReference type="ChEBI" id="CHEBI:83833"/>
        <dbReference type="ChEBI" id="CHEBI:83834"/>
        <dbReference type="EC" id="5.2.1.8"/>
    </reaction>
</comment>
<dbReference type="InterPro" id="IPR027304">
    <property type="entry name" value="Trigger_fact/SurA_dom_sf"/>
</dbReference>
<feature type="signal peptide" evidence="8">
    <location>
        <begin position="1"/>
        <end position="28"/>
    </location>
</feature>
<evidence type="ECO:0000313" key="10">
    <source>
        <dbReference type="EMBL" id="MCG5076217.1"/>
    </source>
</evidence>
<dbReference type="PANTHER" id="PTHR47245">
    <property type="entry name" value="PEPTIDYLPROLYL ISOMERASE"/>
    <property type="match status" value="1"/>
</dbReference>
<dbReference type="InterPro" id="IPR000297">
    <property type="entry name" value="PPIase_PpiC"/>
</dbReference>
<dbReference type="Proteomes" id="UP001139308">
    <property type="component" value="Unassembled WGS sequence"/>
</dbReference>
<keyword evidence="6 7" id="KW-0413">Isomerase</keyword>
<keyword evidence="5 7" id="KW-0697">Rotamase</keyword>
<comment type="caution">
    <text evidence="10">The sequence shown here is derived from an EMBL/GenBank/DDBJ whole genome shotgun (WGS) entry which is preliminary data.</text>
</comment>
<sequence>MSPLIRALCTSAVVSVALSAALPTLAHAQSAAASAVTGAASAVTGAATGAATGAVTAAAGASQALPAGAVAVVNGVEIPQSALESAVTTAVSHSGDVDTPQLRAALKRQLIIREVLRQQAVRAHYDQRPEVAQAGDSQKADLEIQSWLQDNVHVRTPTEREIRARYNRVNAELGKYEYKPQFVVLADQAVAKAVIEQAKAGKPFDALARQYSIVPSKENGGEMPWVSFKTPVAEGKTRGVPVAVARALAQLPVGGVAPQPVQSGQAWVVVKLEDKRAMKVQSFDEVKDQIRRQIIAESMDAGAAQLVKQLVQSATIVQ</sequence>
<dbReference type="InterPro" id="IPR046357">
    <property type="entry name" value="PPIase_dom_sf"/>
</dbReference>
<dbReference type="InterPro" id="IPR050245">
    <property type="entry name" value="PrsA_foldase"/>
</dbReference>
<evidence type="ECO:0000256" key="5">
    <source>
        <dbReference type="ARBA" id="ARBA00023110"/>
    </source>
</evidence>
<dbReference type="EC" id="5.2.1.8" evidence="3"/>
<evidence type="ECO:0000256" key="6">
    <source>
        <dbReference type="ARBA" id="ARBA00023235"/>
    </source>
</evidence>
<dbReference type="SUPFAM" id="SSF109998">
    <property type="entry name" value="Triger factor/SurA peptide-binding domain-like"/>
    <property type="match status" value="1"/>
</dbReference>
<dbReference type="Pfam" id="PF13145">
    <property type="entry name" value="Rotamase_2"/>
    <property type="match status" value="1"/>
</dbReference>
<dbReference type="PANTHER" id="PTHR47245:SF1">
    <property type="entry name" value="FOLDASE PROTEIN PRSA"/>
    <property type="match status" value="1"/>
</dbReference>
<proteinExistence type="inferred from homology"/>
<gene>
    <name evidence="10" type="ORF">L5014_23050</name>
</gene>
<dbReference type="AlphaFoldDB" id="A0A9X1RUR2"/>
<name>A0A9X1RUR2_9BURK</name>
<comment type="similarity">
    <text evidence="2">Belongs to the PpiC/parvulin rotamase family.</text>
</comment>
<protein>
    <recommendedName>
        <fullName evidence="3">peptidylprolyl isomerase</fullName>
        <ecNumber evidence="3">5.2.1.8</ecNumber>
    </recommendedName>
</protein>
<feature type="chain" id="PRO_5040955071" description="peptidylprolyl isomerase" evidence="8">
    <location>
        <begin position="29"/>
        <end position="318"/>
    </location>
</feature>
<evidence type="ECO:0000256" key="8">
    <source>
        <dbReference type="SAM" id="SignalP"/>
    </source>
</evidence>
<evidence type="ECO:0000256" key="4">
    <source>
        <dbReference type="ARBA" id="ARBA00022729"/>
    </source>
</evidence>
<evidence type="ECO:0000256" key="7">
    <source>
        <dbReference type="PROSITE-ProRule" id="PRU00278"/>
    </source>
</evidence>
<keyword evidence="4 8" id="KW-0732">Signal</keyword>
<dbReference type="EMBL" id="JAKLJA010000022">
    <property type="protein sequence ID" value="MCG5076217.1"/>
    <property type="molecule type" value="Genomic_DNA"/>
</dbReference>
<organism evidence="10 11">
    <name type="scientific">Paraburkholderia tagetis</name>
    <dbReference type="NCBI Taxonomy" id="2913261"/>
    <lineage>
        <taxon>Bacteria</taxon>
        <taxon>Pseudomonadati</taxon>
        <taxon>Pseudomonadota</taxon>
        <taxon>Betaproteobacteria</taxon>
        <taxon>Burkholderiales</taxon>
        <taxon>Burkholderiaceae</taxon>
        <taxon>Paraburkholderia</taxon>
    </lineage>
</organism>
<dbReference type="SUPFAM" id="SSF54534">
    <property type="entry name" value="FKBP-like"/>
    <property type="match status" value="1"/>
</dbReference>
<dbReference type="Gene3D" id="3.10.50.40">
    <property type="match status" value="1"/>
</dbReference>